<dbReference type="EMBL" id="JAINUG010000143">
    <property type="protein sequence ID" value="KAJ8392783.1"/>
    <property type="molecule type" value="Genomic_DNA"/>
</dbReference>
<proteinExistence type="inferred from homology"/>
<evidence type="ECO:0000313" key="10">
    <source>
        <dbReference type="Proteomes" id="UP001221898"/>
    </source>
</evidence>
<dbReference type="Proteomes" id="UP001221898">
    <property type="component" value="Unassembled WGS sequence"/>
</dbReference>
<comment type="similarity">
    <text evidence="6">Belongs to the CIMIP2 family.</text>
</comment>
<name>A0AAD7RYQ2_9TELE</name>
<dbReference type="GO" id="GO:0005930">
    <property type="term" value="C:axoneme"/>
    <property type="evidence" value="ECO:0007669"/>
    <property type="project" value="UniProtKB-SubCell"/>
</dbReference>
<dbReference type="Pfam" id="PF10629">
    <property type="entry name" value="CMI2B-like"/>
    <property type="match status" value="3"/>
</dbReference>
<dbReference type="PANTHER" id="PTHR22146:SF8">
    <property type="entry name" value="PROTEIN FAM166B"/>
    <property type="match status" value="1"/>
</dbReference>
<protein>
    <recommendedName>
        <fullName evidence="7">Ciliary microtubule inner protein 2B</fullName>
    </recommendedName>
</protein>
<feature type="domain" description="Ciliary microtubule inner protein 2A-C-like" evidence="8">
    <location>
        <begin position="248"/>
        <end position="279"/>
    </location>
</feature>
<gene>
    <name evidence="9" type="ORF">AAFF_G00072670</name>
</gene>
<keyword evidence="10" id="KW-1185">Reference proteome</keyword>
<accession>A0AAD7RYQ2</accession>
<evidence type="ECO:0000256" key="2">
    <source>
        <dbReference type="ARBA" id="ARBA00022490"/>
    </source>
</evidence>
<evidence type="ECO:0000259" key="8">
    <source>
        <dbReference type="Pfam" id="PF10629"/>
    </source>
</evidence>
<evidence type="ECO:0000256" key="1">
    <source>
        <dbReference type="ARBA" id="ARBA00004430"/>
    </source>
</evidence>
<organism evidence="9 10">
    <name type="scientific">Aldrovandia affinis</name>
    <dbReference type="NCBI Taxonomy" id="143900"/>
    <lineage>
        <taxon>Eukaryota</taxon>
        <taxon>Metazoa</taxon>
        <taxon>Chordata</taxon>
        <taxon>Craniata</taxon>
        <taxon>Vertebrata</taxon>
        <taxon>Euteleostomi</taxon>
        <taxon>Actinopterygii</taxon>
        <taxon>Neopterygii</taxon>
        <taxon>Teleostei</taxon>
        <taxon>Notacanthiformes</taxon>
        <taxon>Halosauridae</taxon>
        <taxon>Aldrovandia</taxon>
    </lineage>
</organism>
<dbReference type="InterPro" id="IPR018902">
    <property type="entry name" value="CMI2A-C-like_dom"/>
</dbReference>
<comment type="subcellular location">
    <subcellularLocation>
        <location evidence="1">Cytoplasm</location>
        <location evidence="1">Cytoskeleton</location>
        <location evidence="1">Cilium axoneme</location>
    </subcellularLocation>
</comment>
<keyword evidence="3" id="KW-0206">Cytoskeleton</keyword>
<feature type="domain" description="Ciliary microtubule inner protein 2A-C-like" evidence="8">
    <location>
        <begin position="90"/>
        <end position="138"/>
    </location>
</feature>
<reference evidence="9" key="1">
    <citation type="journal article" date="2023" name="Science">
        <title>Genome structures resolve the early diversification of teleost fishes.</title>
        <authorList>
            <person name="Parey E."/>
            <person name="Louis A."/>
            <person name="Montfort J."/>
            <person name="Bouchez O."/>
            <person name="Roques C."/>
            <person name="Iampietro C."/>
            <person name="Lluch J."/>
            <person name="Castinel A."/>
            <person name="Donnadieu C."/>
            <person name="Desvignes T."/>
            <person name="Floi Bucao C."/>
            <person name="Jouanno E."/>
            <person name="Wen M."/>
            <person name="Mejri S."/>
            <person name="Dirks R."/>
            <person name="Jansen H."/>
            <person name="Henkel C."/>
            <person name="Chen W.J."/>
            <person name="Zahm M."/>
            <person name="Cabau C."/>
            <person name="Klopp C."/>
            <person name="Thompson A.W."/>
            <person name="Robinson-Rechavi M."/>
            <person name="Braasch I."/>
            <person name="Lecointre G."/>
            <person name="Bobe J."/>
            <person name="Postlethwait J.H."/>
            <person name="Berthelot C."/>
            <person name="Roest Crollius H."/>
            <person name="Guiguen Y."/>
        </authorList>
    </citation>
    <scope>NUCLEOTIDE SEQUENCE</scope>
    <source>
        <strain evidence="9">NC1722</strain>
    </source>
</reference>
<dbReference type="GO" id="GO:0015630">
    <property type="term" value="C:microtubule cytoskeleton"/>
    <property type="evidence" value="ECO:0007669"/>
    <property type="project" value="UniProtKB-ARBA"/>
</dbReference>
<feature type="domain" description="Ciliary microtubule inner protein 2A-C-like" evidence="8">
    <location>
        <begin position="16"/>
        <end position="49"/>
    </location>
</feature>
<comment type="caution">
    <text evidence="9">The sequence shown here is derived from an EMBL/GenBank/DDBJ whole genome shotgun (WGS) entry which is preliminary data.</text>
</comment>
<sequence>MAEFPPKFSSTLVTPDPQYLPGYAGYCPQFKFRLGETYGKLTAKLLSDPNVSRSGQFVLQNSYAPFGDTEAELGDEFMRNRATNRRNPHGMIPGYTGFIPKSRNYFSRTYGATCREALYEFARDEQNRKRSAASAHLPHIDNGTYRPYSTPLTPINKEAVPYKSPKPWRPLDSPYSMEENHPYKSFISGYTGFIPKSRYLFGSSYPINSKMAMIQFDKEQKIMRGTLQLKEAGDLPPVTTLYPSDRGMLPCYTGHVPGYKFCYGQTFGVLTHNALELNRAQKGR</sequence>
<comment type="function">
    <text evidence="5">Microtubule inner protein (MIP) part of the dynein-decorated doublet microtubules (DMTs) in cilia axoneme, which is required for motile cilia beating.</text>
</comment>
<evidence type="ECO:0000313" key="9">
    <source>
        <dbReference type="EMBL" id="KAJ8392783.1"/>
    </source>
</evidence>
<evidence type="ECO:0000256" key="7">
    <source>
        <dbReference type="ARBA" id="ARBA00041163"/>
    </source>
</evidence>
<evidence type="ECO:0000256" key="3">
    <source>
        <dbReference type="ARBA" id="ARBA00023212"/>
    </source>
</evidence>
<evidence type="ECO:0000256" key="6">
    <source>
        <dbReference type="ARBA" id="ARBA00035661"/>
    </source>
</evidence>
<dbReference type="PANTHER" id="PTHR22146">
    <property type="entry name" value="CAT EYE SYNDROME CRITICAL REGION PROTEIN 6"/>
    <property type="match status" value="1"/>
</dbReference>
<dbReference type="AlphaFoldDB" id="A0AAD7RYQ2"/>
<evidence type="ECO:0000256" key="4">
    <source>
        <dbReference type="ARBA" id="ARBA00023273"/>
    </source>
</evidence>
<keyword evidence="4" id="KW-0966">Cell projection</keyword>
<keyword evidence="2" id="KW-0963">Cytoplasm</keyword>
<evidence type="ECO:0000256" key="5">
    <source>
        <dbReference type="ARBA" id="ARBA00035003"/>
    </source>
</evidence>